<dbReference type="Proteomes" id="UP000243378">
    <property type="component" value="Unassembled WGS sequence"/>
</dbReference>
<dbReference type="EMBL" id="FNBM01000010">
    <property type="protein sequence ID" value="SDG37934.1"/>
    <property type="molecule type" value="Genomic_DNA"/>
</dbReference>
<sequence>MSLQSVRAFFAEKAPDLPIIELATSTATVALAAEAHGVEPGQIAKTLAFRIGERNLLIVARGDARIDNRKIKETFGGKAKMLDAETVVALTSHPVGGVCPFGLATPLPVYCDVSLRAFAEVVPAAGDIHSAVRISPARMAELVDADWVDVCLSLPVENPEIAAPSPLETP</sequence>
<dbReference type="PANTHER" id="PTHR30411:SF1">
    <property type="entry name" value="CYTOPLASMIC PROTEIN"/>
    <property type="match status" value="1"/>
</dbReference>
<dbReference type="AlphaFoldDB" id="A0A1G7TSH6"/>
<reference evidence="2 3" key="1">
    <citation type="submission" date="2016-10" db="EMBL/GenBank/DDBJ databases">
        <authorList>
            <person name="de Groot N.N."/>
        </authorList>
    </citation>
    <scope>NUCLEOTIDE SEQUENCE [LARGE SCALE GENOMIC DNA]</scope>
    <source>
        <strain evidence="2 3">LMG 25475</strain>
    </source>
</reference>
<feature type="domain" description="YbaK/aminoacyl-tRNA synthetase-associated" evidence="1">
    <location>
        <begin position="25"/>
        <end position="140"/>
    </location>
</feature>
<dbReference type="GO" id="GO:0002161">
    <property type="term" value="F:aminoacyl-tRNA deacylase activity"/>
    <property type="evidence" value="ECO:0007669"/>
    <property type="project" value="InterPro"/>
</dbReference>
<dbReference type="PANTHER" id="PTHR30411">
    <property type="entry name" value="CYTOPLASMIC PROTEIN"/>
    <property type="match status" value="1"/>
</dbReference>
<dbReference type="RefSeq" id="WP_092371120.1">
    <property type="nucleotide sequence ID" value="NZ_FNBM01000010.1"/>
</dbReference>
<dbReference type="Pfam" id="PF04073">
    <property type="entry name" value="tRNA_edit"/>
    <property type="match status" value="1"/>
</dbReference>
<gene>
    <name evidence="2" type="ORF">SAMN05216381_3851</name>
</gene>
<proteinExistence type="predicted"/>
<name>A0A1G7TSH6_9GAMM</name>
<evidence type="ECO:0000313" key="3">
    <source>
        <dbReference type="Proteomes" id="UP000243378"/>
    </source>
</evidence>
<dbReference type="SUPFAM" id="SSF55826">
    <property type="entry name" value="YbaK/ProRS associated domain"/>
    <property type="match status" value="1"/>
</dbReference>
<dbReference type="CDD" id="cd04333">
    <property type="entry name" value="ProX_deacylase"/>
    <property type="match status" value="1"/>
</dbReference>
<dbReference type="Gene3D" id="3.90.960.10">
    <property type="entry name" value="YbaK/aminoacyl-tRNA synthetase-associated domain"/>
    <property type="match status" value="1"/>
</dbReference>
<protein>
    <submittedName>
        <fullName evidence="2">Cys-tRNA(Pro) deacylase, prolyl-tRNA editing enzyme YbaK/EbsC</fullName>
    </submittedName>
</protein>
<accession>A0A1G7TSH6</accession>
<evidence type="ECO:0000313" key="2">
    <source>
        <dbReference type="EMBL" id="SDG37934.1"/>
    </source>
</evidence>
<dbReference type="OrthoDB" id="9798760at2"/>
<evidence type="ECO:0000259" key="1">
    <source>
        <dbReference type="Pfam" id="PF04073"/>
    </source>
</evidence>
<dbReference type="InterPro" id="IPR036754">
    <property type="entry name" value="YbaK/aa-tRNA-synt-asso_dom_sf"/>
</dbReference>
<dbReference type="InterPro" id="IPR007214">
    <property type="entry name" value="YbaK/aa-tRNA-synth-assoc-dom"/>
</dbReference>
<dbReference type="STRING" id="640205.SAMN05216381_3851"/>
<organism evidence="2 3">
    <name type="scientific">Phytopseudomonas seleniipraecipitans</name>
    <dbReference type="NCBI Taxonomy" id="640205"/>
    <lineage>
        <taxon>Bacteria</taxon>
        <taxon>Pseudomonadati</taxon>
        <taxon>Pseudomonadota</taxon>
        <taxon>Gammaproteobacteria</taxon>
        <taxon>Pseudomonadales</taxon>
        <taxon>Pseudomonadaceae</taxon>
        <taxon>Phytopseudomonas</taxon>
    </lineage>
</organism>